<keyword evidence="1" id="KW-1015">Disulfide bond</keyword>
<dbReference type="InterPro" id="IPR051830">
    <property type="entry name" value="NOTCH_homolog"/>
</dbReference>
<evidence type="ECO:0000313" key="5">
    <source>
        <dbReference type="Proteomes" id="UP000663829"/>
    </source>
</evidence>
<dbReference type="Gene3D" id="2.10.25.10">
    <property type="entry name" value="Laminin"/>
    <property type="match status" value="1"/>
</dbReference>
<feature type="domain" description="EGF-like" evidence="2">
    <location>
        <begin position="335"/>
        <end position="373"/>
    </location>
</feature>
<proteinExistence type="predicted"/>
<reference evidence="3" key="1">
    <citation type="submission" date="2021-02" db="EMBL/GenBank/DDBJ databases">
        <authorList>
            <person name="Nowell W R."/>
        </authorList>
    </citation>
    <scope>NUCLEOTIDE SEQUENCE</scope>
</reference>
<accession>A0A815MKC7</accession>
<evidence type="ECO:0000259" key="2">
    <source>
        <dbReference type="PROSITE" id="PS50026"/>
    </source>
</evidence>
<dbReference type="InterPro" id="IPR000742">
    <property type="entry name" value="EGF"/>
</dbReference>
<gene>
    <name evidence="3" type="ORF">GPM918_LOCUS33715</name>
    <name evidence="4" type="ORF">SRO942_LOCUS34405</name>
</gene>
<dbReference type="EMBL" id="CAJOBC010083601">
    <property type="protein sequence ID" value="CAF4304133.1"/>
    <property type="molecule type" value="Genomic_DNA"/>
</dbReference>
<dbReference type="Proteomes" id="UP000663829">
    <property type="component" value="Unassembled WGS sequence"/>
</dbReference>
<feature type="non-terminal residue" evidence="3">
    <location>
        <position position="1"/>
    </location>
</feature>
<protein>
    <recommendedName>
        <fullName evidence="2">EGF-like domain-containing protein</fullName>
    </recommendedName>
</protein>
<dbReference type="PROSITE" id="PS00022">
    <property type="entry name" value="EGF_1"/>
    <property type="match status" value="2"/>
</dbReference>
<feature type="disulfide bond" evidence="1">
    <location>
        <begin position="106"/>
        <end position="115"/>
    </location>
</feature>
<dbReference type="PANTHER" id="PTHR24033">
    <property type="entry name" value="EGF-LIKE DOMAIN-CONTAINING PROTEIN"/>
    <property type="match status" value="1"/>
</dbReference>
<feature type="domain" description="EGF-like" evidence="2">
    <location>
        <begin position="77"/>
        <end position="116"/>
    </location>
</feature>
<feature type="disulfide bond" evidence="1">
    <location>
        <begin position="363"/>
        <end position="372"/>
    </location>
</feature>
<evidence type="ECO:0000313" key="3">
    <source>
        <dbReference type="EMBL" id="CAF1420753.1"/>
    </source>
</evidence>
<dbReference type="SMART" id="SM00181">
    <property type="entry name" value="EGF"/>
    <property type="match status" value="3"/>
</dbReference>
<comment type="caution">
    <text evidence="1">Lacks conserved residue(s) required for the propagation of feature annotation.</text>
</comment>
<dbReference type="PROSITE" id="PS50026">
    <property type="entry name" value="EGF_3"/>
    <property type="match status" value="2"/>
</dbReference>
<sequence length="451" mass="52232">GNKFHFLCSRSSYNVKHKKRRYYNRADIIEHHPYFVRFEAYENLQLIGLWQYPVYFDYLPSFRLSKILKLPSFFVNQTDPCSSQSCQSNSVCQRILNTNHSYACLCENGLYGQNCQKYDRQCSTFCSPTSICKPTSQNRLTFCVCPFGRFGASSNLKYDHCNQSSCSNNEKQFYGDRCQHEKVSIHVRLKTITPPLASIVQYYDINNLTLNLIIKSQQVYPALPKEFEFNHTQVIAPVLGILKLYTQNYQTEDVIYSIICIQQNQKVINITTELITCPNALTLLRKIEGLDGDSVESSQFQIRISVGDLLSFHDKDICICEWDRYRAECFGYNHYLDRCSHCLSNGQCLQGDLQDRNDYLCLCPQCHFGRVCQFSTELLTFTLDSLIIKDTFNVHYITFQRSVPRKFGVGVLKSIEHSIFYRHFTKSPEIDHSTQGGPNVVLSQERLNPLI</sequence>
<keyword evidence="5" id="KW-1185">Reference proteome</keyword>
<dbReference type="AlphaFoldDB" id="A0A815MKC7"/>
<organism evidence="3 5">
    <name type="scientific">Didymodactylos carnosus</name>
    <dbReference type="NCBI Taxonomy" id="1234261"/>
    <lineage>
        <taxon>Eukaryota</taxon>
        <taxon>Metazoa</taxon>
        <taxon>Spiralia</taxon>
        <taxon>Gnathifera</taxon>
        <taxon>Rotifera</taxon>
        <taxon>Eurotatoria</taxon>
        <taxon>Bdelloidea</taxon>
        <taxon>Philodinida</taxon>
        <taxon>Philodinidae</taxon>
        <taxon>Didymodactylos</taxon>
    </lineage>
</organism>
<dbReference type="OrthoDB" id="10051941at2759"/>
<dbReference type="EMBL" id="CAJNOQ010018171">
    <property type="protein sequence ID" value="CAF1420753.1"/>
    <property type="molecule type" value="Genomic_DNA"/>
</dbReference>
<dbReference type="PANTHER" id="PTHR24033:SF224">
    <property type="entry name" value="C-TYPE LECTIN"/>
    <property type="match status" value="1"/>
</dbReference>
<dbReference type="SUPFAM" id="SSF57196">
    <property type="entry name" value="EGF/Laminin"/>
    <property type="match status" value="2"/>
</dbReference>
<comment type="caution">
    <text evidence="3">The sequence shown here is derived from an EMBL/GenBank/DDBJ whole genome shotgun (WGS) entry which is preliminary data.</text>
</comment>
<dbReference type="Proteomes" id="UP000681722">
    <property type="component" value="Unassembled WGS sequence"/>
</dbReference>
<evidence type="ECO:0000313" key="4">
    <source>
        <dbReference type="EMBL" id="CAF4304133.1"/>
    </source>
</evidence>
<name>A0A815MKC7_9BILA</name>
<evidence type="ECO:0000256" key="1">
    <source>
        <dbReference type="PROSITE-ProRule" id="PRU00076"/>
    </source>
</evidence>
<keyword evidence="1" id="KW-0245">EGF-like domain</keyword>